<evidence type="ECO:0000259" key="3">
    <source>
        <dbReference type="Pfam" id="PF16344"/>
    </source>
</evidence>
<dbReference type="GO" id="GO:0016989">
    <property type="term" value="F:sigma factor antagonist activity"/>
    <property type="evidence" value="ECO:0007669"/>
    <property type="project" value="TreeGrafter"/>
</dbReference>
<dbReference type="InterPro" id="IPR032508">
    <property type="entry name" value="FecR_C"/>
</dbReference>
<keyword evidence="5" id="KW-1185">Reference proteome</keyword>
<feature type="domain" description="FecR protein" evidence="2">
    <location>
        <begin position="158"/>
        <end position="252"/>
    </location>
</feature>
<protein>
    <submittedName>
        <fullName evidence="4">FecR family protein</fullName>
    </submittedName>
</protein>
<dbReference type="PANTHER" id="PTHR30273">
    <property type="entry name" value="PERIPLASMIC SIGNAL SENSOR AND SIGMA FACTOR ACTIVATOR FECR-RELATED"/>
    <property type="match status" value="1"/>
</dbReference>
<dbReference type="AlphaFoldDB" id="A0A318UEB6"/>
<dbReference type="InterPro" id="IPR006860">
    <property type="entry name" value="FecR"/>
</dbReference>
<name>A0A318UEB6_9SPHI</name>
<dbReference type="Proteomes" id="UP000248198">
    <property type="component" value="Unassembled WGS sequence"/>
</dbReference>
<dbReference type="InterPro" id="IPR012373">
    <property type="entry name" value="Ferrdict_sens_TM"/>
</dbReference>
<evidence type="ECO:0000256" key="1">
    <source>
        <dbReference type="SAM" id="Phobius"/>
    </source>
</evidence>
<dbReference type="Gene3D" id="3.55.50.30">
    <property type="match status" value="1"/>
</dbReference>
<dbReference type="FunFam" id="2.60.120.1440:FF:000001">
    <property type="entry name" value="Putative anti-sigma factor"/>
    <property type="match status" value="1"/>
</dbReference>
<evidence type="ECO:0000313" key="5">
    <source>
        <dbReference type="Proteomes" id="UP000248198"/>
    </source>
</evidence>
<reference evidence="4 5" key="1">
    <citation type="submission" date="2018-06" db="EMBL/GenBank/DDBJ databases">
        <title>Genomic Encyclopedia of Archaeal and Bacterial Type Strains, Phase II (KMG-II): from individual species to whole genera.</title>
        <authorList>
            <person name="Goeker M."/>
        </authorList>
    </citation>
    <scope>NUCLEOTIDE SEQUENCE [LARGE SCALE GENOMIC DNA]</scope>
    <source>
        <strain evidence="4 5">DSM 27372</strain>
    </source>
</reference>
<dbReference type="Pfam" id="PF04773">
    <property type="entry name" value="FecR"/>
    <property type="match status" value="1"/>
</dbReference>
<keyword evidence="1" id="KW-0812">Transmembrane</keyword>
<keyword evidence="1" id="KW-1133">Transmembrane helix</keyword>
<accession>A0A318UEB6</accession>
<organism evidence="4 5">
    <name type="scientific">Pedobacter nutrimenti</name>
    <dbReference type="NCBI Taxonomy" id="1241337"/>
    <lineage>
        <taxon>Bacteria</taxon>
        <taxon>Pseudomonadati</taxon>
        <taxon>Bacteroidota</taxon>
        <taxon>Sphingobacteriia</taxon>
        <taxon>Sphingobacteriales</taxon>
        <taxon>Sphingobacteriaceae</taxon>
        <taxon>Pedobacter</taxon>
    </lineage>
</organism>
<dbReference type="RefSeq" id="WP_110829237.1">
    <property type="nucleotide sequence ID" value="NZ_QKLU01000003.1"/>
</dbReference>
<keyword evidence="1" id="KW-0472">Membrane</keyword>
<evidence type="ECO:0000313" key="4">
    <source>
        <dbReference type="EMBL" id="PYF74561.1"/>
    </source>
</evidence>
<dbReference type="Pfam" id="PF16344">
    <property type="entry name" value="FecR_C"/>
    <property type="match status" value="1"/>
</dbReference>
<dbReference type="PIRSF" id="PIRSF018266">
    <property type="entry name" value="FecR"/>
    <property type="match status" value="1"/>
</dbReference>
<dbReference type="OrthoDB" id="1099963at2"/>
<dbReference type="Gene3D" id="2.60.120.1440">
    <property type="match status" value="1"/>
</dbReference>
<evidence type="ECO:0000259" key="2">
    <source>
        <dbReference type="Pfam" id="PF04773"/>
    </source>
</evidence>
<gene>
    <name evidence="4" type="ORF">B0O44_1036</name>
</gene>
<feature type="domain" description="Protein FecR C-terminal" evidence="3">
    <location>
        <begin position="294"/>
        <end position="356"/>
    </location>
</feature>
<dbReference type="EMBL" id="QKLU01000003">
    <property type="protein sequence ID" value="PYF74561.1"/>
    <property type="molecule type" value="Genomic_DNA"/>
</dbReference>
<sequence>MNTEEAKDLLKRYNTGECTEAEKTLVESSFLQYNEDEIDISEKRIKKIGEEIYGNLPIPKNVSLKINLWRAIGAIAAISLLTVGAWNFFERFTMLPVTTMANDVSPGGNKATVTLSNGRTIGLSDTKNGITVKGNNLAYFDGTTIDNDNGNIGVQILTVPKGGQYQIQLSDGTKVWMNACSSLKYPTSFASNKERNVELQGEAYFEVTPDKAKPFIIKSHSQTVRVLGTHFNINDYQDEETSITTLVEGSVKVANQSLQPIILKPRQQSVVVGNSIKVQDADLETTLAWKNGRLEFKEADIKAILKQVARWYDIDVVYRGKISNRTYNGSISRSSNLSVLLNILAYSDIHFTIEKRDNSTSKLIVTP</sequence>
<feature type="transmembrane region" description="Helical" evidence="1">
    <location>
        <begin position="68"/>
        <end position="89"/>
    </location>
</feature>
<comment type="caution">
    <text evidence="4">The sequence shown here is derived from an EMBL/GenBank/DDBJ whole genome shotgun (WGS) entry which is preliminary data.</text>
</comment>
<proteinExistence type="predicted"/>
<dbReference type="PANTHER" id="PTHR30273:SF2">
    <property type="entry name" value="PROTEIN FECR"/>
    <property type="match status" value="1"/>
</dbReference>